<dbReference type="EMBL" id="JAAIUW010000013">
    <property type="protein sequence ID" value="KAF7803317.1"/>
    <property type="molecule type" value="Genomic_DNA"/>
</dbReference>
<gene>
    <name evidence="3" type="ORF">G2W53_042428</name>
</gene>
<accession>A0A834VZH2</accession>
<reference evidence="3" key="1">
    <citation type="submission" date="2020-09" db="EMBL/GenBank/DDBJ databases">
        <title>Genome-Enabled Discovery of Anthraquinone Biosynthesis in Senna tora.</title>
        <authorList>
            <person name="Kang S.-H."/>
            <person name="Pandey R.P."/>
            <person name="Lee C.-M."/>
            <person name="Sim J.-S."/>
            <person name="Jeong J.-T."/>
            <person name="Choi B.-S."/>
            <person name="Jung M."/>
            <person name="Ginzburg D."/>
            <person name="Zhao K."/>
            <person name="Won S.Y."/>
            <person name="Oh T.-J."/>
            <person name="Yu Y."/>
            <person name="Kim N.-H."/>
            <person name="Lee O.R."/>
            <person name="Lee T.-H."/>
            <person name="Bashyal P."/>
            <person name="Kim T.-S."/>
            <person name="Lee W.-H."/>
            <person name="Kawkins C."/>
            <person name="Kim C.-K."/>
            <person name="Kim J.S."/>
            <person name="Ahn B.O."/>
            <person name="Rhee S.Y."/>
            <person name="Sohng J.K."/>
        </authorList>
    </citation>
    <scope>NUCLEOTIDE SEQUENCE</scope>
    <source>
        <tissue evidence="3">Leaf</tissue>
    </source>
</reference>
<feature type="coiled-coil region" evidence="1">
    <location>
        <begin position="8"/>
        <end position="38"/>
    </location>
</feature>
<dbReference type="OrthoDB" id="1892195at2759"/>
<dbReference type="PANTHER" id="PTHR21596">
    <property type="entry name" value="RIBONUCLEASE P SUBUNIT P38"/>
    <property type="match status" value="1"/>
</dbReference>
<protein>
    <submittedName>
        <fullName evidence="3">Factor of DNA methylation 1-like</fullName>
    </submittedName>
</protein>
<evidence type="ECO:0000256" key="1">
    <source>
        <dbReference type="SAM" id="Coils"/>
    </source>
</evidence>
<dbReference type="PANTHER" id="PTHR21596:SF3">
    <property type="entry name" value="FACTOR OF DNA METHYLATION 1-RELATED"/>
    <property type="match status" value="1"/>
</dbReference>
<evidence type="ECO:0000313" key="3">
    <source>
        <dbReference type="EMBL" id="KAF7803317.1"/>
    </source>
</evidence>
<evidence type="ECO:0000313" key="4">
    <source>
        <dbReference type="Proteomes" id="UP000634136"/>
    </source>
</evidence>
<keyword evidence="4" id="KW-1185">Reference proteome</keyword>
<sequence>MQCGCKAEEDLQRMLDERERLNSELEESKRKIDSWNRDLNKREVMKEIKDLKDVLVHAIEDLDDVELLNQSLIVKERQSNNDLQEARKELIQGFNHVLNGRTNIGIKRMGELDLKVFVNVCKTKFSLEEAHTMGFELCSLWQENLENSSWHPFNVILTDDKYEEIINEDDDKLRELREEWGDEIYMAVITALKELHEYNPSGRSTVSELWNFKEMRKATLKEAITYTVEQIKQLKPVSSV</sequence>
<evidence type="ECO:0000259" key="2">
    <source>
        <dbReference type="Pfam" id="PF03469"/>
    </source>
</evidence>
<dbReference type="GO" id="GO:0080188">
    <property type="term" value="P:gene silencing by siRNA-directed DNA methylation"/>
    <property type="evidence" value="ECO:0007669"/>
    <property type="project" value="InterPro"/>
</dbReference>
<comment type="caution">
    <text evidence="3">The sequence shown here is derived from an EMBL/GenBank/DDBJ whole genome shotgun (WGS) entry which is preliminary data.</text>
</comment>
<dbReference type="Pfam" id="PF03469">
    <property type="entry name" value="XH"/>
    <property type="match status" value="1"/>
</dbReference>
<dbReference type="Proteomes" id="UP000634136">
    <property type="component" value="Unassembled WGS sequence"/>
</dbReference>
<dbReference type="InterPro" id="IPR005379">
    <property type="entry name" value="FDM1-5/IDN2_XH"/>
</dbReference>
<proteinExistence type="predicted"/>
<dbReference type="AlphaFoldDB" id="A0A834VZH2"/>
<keyword evidence="1" id="KW-0175">Coiled coil</keyword>
<dbReference type="InterPro" id="IPR045177">
    <property type="entry name" value="FDM1-5/IDN2"/>
</dbReference>
<feature type="domain" description="Factor of DNA methylation 1-5/IDN2" evidence="2">
    <location>
        <begin position="107"/>
        <end position="235"/>
    </location>
</feature>
<organism evidence="3 4">
    <name type="scientific">Senna tora</name>
    <dbReference type="NCBI Taxonomy" id="362788"/>
    <lineage>
        <taxon>Eukaryota</taxon>
        <taxon>Viridiplantae</taxon>
        <taxon>Streptophyta</taxon>
        <taxon>Embryophyta</taxon>
        <taxon>Tracheophyta</taxon>
        <taxon>Spermatophyta</taxon>
        <taxon>Magnoliopsida</taxon>
        <taxon>eudicotyledons</taxon>
        <taxon>Gunneridae</taxon>
        <taxon>Pentapetalae</taxon>
        <taxon>rosids</taxon>
        <taxon>fabids</taxon>
        <taxon>Fabales</taxon>
        <taxon>Fabaceae</taxon>
        <taxon>Caesalpinioideae</taxon>
        <taxon>Cassia clade</taxon>
        <taxon>Senna</taxon>
    </lineage>
</organism>
<name>A0A834VZH2_9FABA</name>